<evidence type="ECO:0000313" key="2">
    <source>
        <dbReference type="Proteomes" id="UP000323653"/>
    </source>
</evidence>
<dbReference type="RefSeq" id="WP_039454264.1">
    <property type="nucleotide sequence ID" value="NZ_CP043329.1"/>
</dbReference>
<dbReference type="AlphaFoldDB" id="A0A5C0VE79"/>
<accession>A0A5C0VE79</accession>
<dbReference type="EMBL" id="CP043329">
    <property type="protein sequence ID" value="QEK50369.1"/>
    <property type="molecule type" value="Genomic_DNA"/>
</dbReference>
<gene>
    <name evidence="1" type="ORF">FYC62_00805</name>
</gene>
<dbReference type="Proteomes" id="UP000323653">
    <property type="component" value="Chromosome"/>
</dbReference>
<proteinExistence type="predicted"/>
<reference evidence="1 2" key="1">
    <citation type="submission" date="2019-08" db="EMBL/GenBank/DDBJ databases">
        <title>Pedobacter sp. nov., isolated from Han river, South Korea.</title>
        <authorList>
            <person name="Lee D.-H."/>
            <person name="Kim Y.-S."/>
            <person name="Hwang E.-M."/>
            <person name="Le Tran T.C."/>
            <person name="Cha C.-J."/>
        </authorList>
    </citation>
    <scope>NUCLEOTIDE SEQUENCE [LARGE SCALE GENOMIC DNA]</scope>
    <source>
        <strain evidence="1 2">CJ43</strain>
    </source>
</reference>
<keyword evidence="2" id="KW-1185">Reference proteome</keyword>
<sequence length="183" mass="22089">MFDSNLGYQLVQIRNNKYHTHESYLKEFIYKFYSHNSRCCIKYIVSIKEYPQKLLTLDYYPKVKLTPKINSRDSIQDLRYRMLTKQNSFGNIGGTILDIMVDLRQRFDIHTWGFIAANLIYETSNENNKRYKTYKEILRRSFKDKYTVFGNKKNSAIFVVPIEREKEHIKIVKHYERIFAETN</sequence>
<evidence type="ECO:0000313" key="1">
    <source>
        <dbReference type="EMBL" id="QEK50369.1"/>
    </source>
</evidence>
<name>A0A5C0VE79_9SPHI</name>
<dbReference type="KEGG" id="pej:FYC62_00805"/>
<protein>
    <submittedName>
        <fullName evidence="1">Uncharacterized protein</fullName>
    </submittedName>
</protein>
<organism evidence="1 2">
    <name type="scientific">Pedobacter aquae</name>
    <dbReference type="NCBI Taxonomy" id="2605747"/>
    <lineage>
        <taxon>Bacteria</taxon>
        <taxon>Pseudomonadati</taxon>
        <taxon>Bacteroidota</taxon>
        <taxon>Sphingobacteriia</taxon>
        <taxon>Sphingobacteriales</taxon>
        <taxon>Sphingobacteriaceae</taxon>
        <taxon>Pedobacter</taxon>
    </lineage>
</organism>